<keyword evidence="1" id="KW-1133">Transmembrane helix</keyword>
<feature type="transmembrane region" description="Helical" evidence="1">
    <location>
        <begin position="9"/>
        <end position="28"/>
    </location>
</feature>
<dbReference type="EMBL" id="VMNF01000007">
    <property type="protein sequence ID" value="TXC04595.1"/>
    <property type="molecule type" value="Genomic_DNA"/>
</dbReference>
<organism evidence="2 3">
    <name type="scientific">Fusarium oxysporum f. sp. cubense</name>
    <dbReference type="NCBI Taxonomy" id="61366"/>
    <lineage>
        <taxon>Eukaryota</taxon>
        <taxon>Fungi</taxon>
        <taxon>Dikarya</taxon>
        <taxon>Ascomycota</taxon>
        <taxon>Pezizomycotina</taxon>
        <taxon>Sordariomycetes</taxon>
        <taxon>Hypocreomycetidae</taxon>
        <taxon>Hypocreales</taxon>
        <taxon>Nectriaceae</taxon>
        <taxon>Fusarium</taxon>
        <taxon>Fusarium oxysporum species complex</taxon>
    </lineage>
</organism>
<reference evidence="2 3" key="1">
    <citation type="submission" date="2019-07" db="EMBL/GenBank/DDBJ databases">
        <title>The First High-Quality Draft Genome Sequence of the Causal Agent of the Current Panama Disease Epidemic.</title>
        <authorList>
            <person name="Warmington R.J."/>
            <person name="Kay W."/>
            <person name="Jeffries A."/>
            <person name="Bebber D."/>
            <person name="Moore K."/>
            <person name="Studholme D.J."/>
        </authorList>
    </citation>
    <scope>NUCLEOTIDE SEQUENCE [LARGE SCALE GENOMIC DNA]</scope>
    <source>
        <strain evidence="2 3">TR4</strain>
    </source>
</reference>
<evidence type="ECO:0000313" key="3">
    <source>
        <dbReference type="Proteomes" id="UP000321331"/>
    </source>
</evidence>
<feature type="non-terminal residue" evidence="2">
    <location>
        <position position="98"/>
    </location>
</feature>
<keyword evidence="1" id="KW-0812">Transmembrane</keyword>
<dbReference type="AlphaFoldDB" id="A0A5C6T110"/>
<protein>
    <submittedName>
        <fullName evidence="2">Uncharacterized protein</fullName>
    </submittedName>
</protein>
<evidence type="ECO:0000256" key="1">
    <source>
        <dbReference type="SAM" id="Phobius"/>
    </source>
</evidence>
<proteinExistence type="predicted"/>
<accession>A0A5C6T110</accession>
<gene>
    <name evidence="2" type="ORF">FocTR4_00002272</name>
</gene>
<name>A0A5C6T110_FUSOC</name>
<sequence length="98" mass="10653">MLGSRSTRVVIVITVNLAINIVVLIFGLNLGNHNLVHPHLSLTAHAAREAAIPIANECHRMDMSSKLFLKREIGTRRASVLSVTGEAALKNFGHSFVD</sequence>
<dbReference type="Proteomes" id="UP000321331">
    <property type="component" value="Unassembled WGS sequence"/>
</dbReference>
<comment type="caution">
    <text evidence="2">The sequence shown here is derived from an EMBL/GenBank/DDBJ whole genome shotgun (WGS) entry which is preliminary data.</text>
</comment>
<evidence type="ECO:0000313" key="2">
    <source>
        <dbReference type="EMBL" id="TXC04595.1"/>
    </source>
</evidence>
<keyword evidence="1" id="KW-0472">Membrane</keyword>